<reference evidence="2 3" key="1">
    <citation type="submission" date="2018-06" db="EMBL/GenBank/DDBJ databases">
        <title>Comparative genomics reveals the genomic features of Rhizophagus irregularis, R. cerebriforme, R. diaphanum and Gigaspora rosea, and their symbiotic lifestyle signature.</title>
        <authorList>
            <person name="Morin E."/>
            <person name="San Clemente H."/>
            <person name="Chen E.C.H."/>
            <person name="De La Providencia I."/>
            <person name="Hainaut M."/>
            <person name="Kuo A."/>
            <person name="Kohler A."/>
            <person name="Murat C."/>
            <person name="Tang N."/>
            <person name="Roy S."/>
            <person name="Loubradou J."/>
            <person name="Henrissat B."/>
            <person name="Grigoriev I.V."/>
            <person name="Corradi N."/>
            <person name="Roux C."/>
            <person name="Martin F.M."/>
        </authorList>
    </citation>
    <scope>NUCLEOTIDE SEQUENCE [LARGE SCALE GENOMIC DNA]</scope>
    <source>
        <strain evidence="2 3">DAOM 194757</strain>
    </source>
</reference>
<dbReference type="Pfam" id="PF07534">
    <property type="entry name" value="TLD"/>
    <property type="match status" value="1"/>
</dbReference>
<protein>
    <recommendedName>
        <fullName evidence="1">TLDc domain-containing protein</fullName>
    </recommendedName>
</protein>
<comment type="caution">
    <text evidence="2">The sequence shown here is derived from an EMBL/GenBank/DDBJ whole genome shotgun (WGS) entry which is preliminary data.</text>
</comment>
<gene>
    <name evidence="2" type="ORF">C2G38_2222128</name>
</gene>
<name>A0A397UB55_9GLOM</name>
<proteinExistence type="predicted"/>
<dbReference type="PROSITE" id="PS51886">
    <property type="entry name" value="TLDC"/>
    <property type="match status" value="1"/>
</dbReference>
<dbReference type="OrthoDB" id="17470at2759"/>
<dbReference type="AlphaFoldDB" id="A0A397UB55"/>
<keyword evidence="3" id="KW-1185">Reference proteome</keyword>
<evidence type="ECO:0000259" key="1">
    <source>
        <dbReference type="PROSITE" id="PS51886"/>
    </source>
</evidence>
<dbReference type="EMBL" id="QKWP01002161">
    <property type="protein sequence ID" value="RIB04533.1"/>
    <property type="molecule type" value="Genomic_DNA"/>
</dbReference>
<dbReference type="Proteomes" id="UP000266673">
    <property type="component" value="Unassembled WGS sequence"/>
</dbReference>
<accession>A0A397UB55</accession>
<organism evidence="2 3">
    <name type="scientific">Gigaspora rosea</name>
    <dbReference type="NCBI Taxonomy" id="44941"/>
    <lineage>
        <taxon>Eukaryota</taxon>
        <taxon>Fungi</taxon>
        <taxon>Fungi incertae sedis</taxon>
        <taxon>Mucoromycota</taxon>
        <taxon>Glomeromycotina</taxon>
        <taxon>Glomeromycetes</taxon>
        <taxon>Diversisporales</taxon>
        <taxon>Gigasporaceae</taxon>
        <taxon>Gigaspora</taxon>
    </lineage>
</organism>
<dbReference type="InterPro" id="IPR006571">
    <property type="entry name" value="TLDc_dom"/>
</dbReference>
<feature type="domain" description="TLDc" evidence="1">
    <location>
        <begin position="141"/>
        <end position="270"/>
    </location>
</feature>
<sequence>MEKDNKKNLDHNNVQQWQYFNSLNKNTLVSLIKCDDLQIEEVKIWNNIIKWDIAQNHDLPSNSEDWSDENFTTLKDTLKNFLPHICYFQMSAKDVADYVVLYSQILEKRLWKDLNKKKSINIGPIDLKIEIQSQTEPFFSTVINEEHAAEIASWIDKNTGTYSIRNNPYEFTLLFRGSRDGFTRESFWNLCNMKANTVTVINVRGSDNIERIFGGYNPVAWNNSKKGWQLFHRQSLHRHPISPTDYSPTSSFYRQKKLVGEMYFGEMYCW</sequence>
<evidence type="ECO:0000313" key="2">
    <source>
        <dbReference type="EMBL" id="RIB04533.1"/>
    </source>
</evidence>
<evidence type="ECO:0000313" key="3">
    <source>
        <dbReference type="Proteomes" id="UP000266673"/>
    </source>
</evidence>